<evidence type="ECO:0000256" key="6">
    <source>
        <dbReference type="SAM" id="MobiDB-lite"/>
    </source>
</evidence>
<organism evidence="11 12">
    <name type="scientific">Ephemerocybe angulata</name>
    <dbReference type="NCBI Taxonomy" id="980116"/>
    <lineage>
        <taxon>Eukaryota</taxon>
        <taxon>Fungi</taxon>
        <taxon>Dikarya</taxon>
        <taxon>Basidiomycota</taxon>
        <taxon>Agaricomycotina</taxon>
        <taxon>Agaricomycetes</taxon>
        <taxon>Agaricomycetidae</taxon>
        <taxon>Agaricales</taxon>
        <taxon>Agaricineae</taxon>
        <taxon>Psathyrellaceae</taxon>
        <taxon>Ephemerocybe</taxon>
    </lineage>
</organism>
<keyword evidence="12" id="KW-1185">Reference proteome</keyword>
<dbReference type="GO" id="GO:0007091">
    <property type="term" value="P:metaphase/anaphase transition of mitotic cell cycle"/>
    <property type="evidence" value="ECO:0007669"/>
    <property type="project" value="TreeGrafter"/>
</dbReference>
<feature type="domain" description="Anaphase-promoting complex subunit 1 C-terminal" evidence="8">
    <location>
        <begin position="1716"/>
        <end position="1900"/>
    </location>
</feature>
<reference evidence="11 12" key="1">
    <citation type="submission" date="2020-07" db="EMBL/GenBank/DDBJ databases">
        <title>Comparative genomics of pyrophilous fungi reveals a link between fire events and developmental genes.</title>
        <authorList>
            <consortium name="DOE Joint Genome Institute"/>
            <person name="Steindorff A.S."/>
            <person name="Carver A."/>
            <person name="Calhoun S."/>
            <person name="Stillman K."/>
            <person name="Liu H."/>
            <person name="Lipzen A."/>
            <person name="Pangilinan J."/>
            <person name="Labutti K."/>
            <person name="Bruns T.D."/>
            <person name="Grigoriev I.V."/>
        </authorList>
    </citation>
    <scope>NUCLEOTIDE SEQUENCE [LARGE SCALE GENOMIC DNA]</scope>
    <source>
        <strain evidence="11 12">CBS 144469</strain>
    </source>
</reference>
<accession>A0A8H6HSB9</accession>
<evidence type="ECO:0000256" key="1">
    <source>
        <dbReference type="ARBA" id="ARBA00010547"/>
    </source>
</evidence>
<keyword evidence="3" id="KW-0677">Repeat</keyword>
<dbReference type="GO" id="GO:0031145">
    <property type="term" value="P:anaphase-promoting complex-dependent catabolic process"/>
    <property type="evidence" value="ECO:0007669"/>
    <property type="project" value="TreeGrafter"/>
</dbReference>
<dbReference type="InterPro" id="IPR046794">
    <property type="entry name" value="Apc1_MidN"/>
</dbReference>
<sequence length="1976" mass="219228">MPPTIELPPKATTNLLPLPLDPNWQPTIPLQDAPKSSAVEFILRATPKNPTEGRESALLKAVKNALRGTDTDDPSVVQSTWFHDADNPDGREISWNAKHVALSCGGVMIKRWSFAHAKEDVQYACLGLLEQNAQEAQKYFTPAPADASVAEDEATVPSLDSDKEERPTFGPFAQANTKRRPFSDNKKTISAVFVFLRSIGKIYLQNGIDFTINIPFVVRRAWPVSPHGVLVQRVLEPSELEEAAMTGEPVLPTMFTITSPFQEPAAVGLADRIEGGPGGDGAPLVIHTEEQNAGNVLKSISPTEMVLWVSCMPENKYIQPERERNKPLAVTVDPRRNTLSIWVYAHAGDAIQTTPSSAPSPSTAAVLSQVKSRHPGVVSHGRRTSAAFEGDRLDSKHTLSFGPSSGLPATQEVPINQDGFPVTGLPPTLSSVATFPSLASVPGTVPKPKRDDSPAPPDERMKANYWMECVLEIMIPEASSQWWKIIKVAVFDERFDGKIYRSKLAIGFRDTNTMYIFDVGYDDESKRFKAIYARQYPAIAMASVMATRPGITDLLAATSEGRVYLISGISLYDVNLVDPLVSPHTPYTGHHLSTQGMILDFDDVRGSFLSVVYQNGAIVRANISLCPTDELTLDCLRVLSRAISASLYKSLFTHFLAGWTIVGRISTPSVQFQCFQTALIHVLKLRMLDDSKEKGSPWDQLGASEAHARLKGDVALKMLRLPPTNERPVSVAMSGDSVNYFQGPALYALHSLGEALRLQRERHASLQRLASLICALALSVRPEWADYWKRLIPDAMEQWPDSSRYDVRKVDDRLPTWPQDACAYIHATLVNSKDDRKEFQDISYVTNLYEIEAPFTFGTQDPLKIIQDTVYLYFLLAEPRQASTQKRAEAGVKWLLQDGPGMQLLDKLPLGVAAPIREAVRTCQLTPPADWPLYMYTEIGRNDLAASASENLDGTVMEGYRPAKDFMNPTKAKLSIGKILAETKAAAAGEVDATSGVEMDDNHVGRVRFKDDRRLEEIGRMLNSSIISTIKAPEKPEQSEHDQTMEHQKHIHRVAERTLALPYGRAMYTFASVTNVTRESHAIPKIEYGIKILPMNITITPEAGKIIPEASQWGEFHNGVAAGLRIAPTAKGVESSWIAFNKPSELTPEHAGFLFALGLTGHLRELMTWHTFQYLTPKHDLTSIAVLLGLAASHLGKGTQKVVKLLAVHTPALLPTPNVDLNVSLLTQAAGLSALGLLYLGTKNRRMAEVCLGEISRRDLVQPDLSNEHREAYTFSAAISFGMIMLGKGSLIPADLDLVQRLTILLHGDVTRRVRDRPLNPFDINLTSPAASIALGLMYLKTGRQDIADILTIPDTAVSLNRIPPNFLLVRMIARGMIMWDDVQPSKQWVFSQIPGPMLEKMAPLHPGQARALDDAYELAYHNVIAGCCFVLGLKYAGTASHDAYNVILHFYDAVTKLVFPRTGAIYDQMIKRAALRDGLNQISLALSMVMAGTADISVMRRIRNAYGVFQNDMYHTNFHYGVHVATMQSLGLLGLGGGRSTLGTSDAAIACMVTAFFPRAHVTPFDNKSYLQALRHLWVLAVEPRCLVARDVDTGEVVYLPVKIQVKFGDRVGTSQLLSPTLIPAIDQLVSIRVDTPRYWPFYLDTAQPRNRQALIRNQTLFVKRRTAFLSYIEDPRGSRSLFVRSGAGGPGDGQILDFARMTDEPLDRDRDISEFITSFSNNVSFLAFADALCRSEEEDASEKERALHGYAHAALLDCILQDKPQTLQAHMALYYARHADPQAKGYNLLYHDMRFANDFYSRVYEKSYSGKAENNPRPGLLRDSQFTGALLSMETPLDEIRETTQFKKVLGRYIRNEPVRLTPEEMAAQEEGEEVRDAEVERKLEQMLSWYLLKNSVPNPEVLMLLSEMMQTWKQKCLESMGANVDARKAKLMDIGLREAAHLAGSRLMNSFMSSGGWSARSVEEVFEAWDLTR</sequence>
<evidence type="ECO:0000256" key="3">
    <source>
        <dbReference type="ARBA" id="ARBA00022737"/>
    </source>
</evidence>
<proteinExistence type="inferred from homology"/>
<dbReference type="PANTHER" id="PTHR12827:SF3">
    <property type="entry name" value="ANAPHASE-PROMOTING COMPLEX SUBUNIT 1"/>
    <property type="match status" value="1"/>
</dbReference>
<evidence type="ECO:0000259" key="8">
    <source>
        <dbReference type="Pfam" id="PF18122"/>
    </source>
</evidence>
<dbReference type="InterPro" id="IPR041221">
    <property type="entry name" value="APC1_C"/>
</dbReference>
<feature type="domain" description="Anaphase-promoting complex subunit 1 N-terminal" evidence="7">
    <location>
        <begin position="85"/>
        <end position="239"/>
    </location>
</feature>
<dbReference type="Pfam" id="PF12859">
    <property type="entry name" value="ANAPC1"/>
    <property type="match status" value="1"/>
</dbReference>
<evidence type="ECO:0000259" key="9">
    <source>
        <dbReference type="Pfam" id="PF20518"/>
    </source>
</evidence>
<evidence type="ECO:0000256" key="4">
    <source>
        <dbReference type="ARBA" id="ARBA00022776"/>
    </source>
</evidence>
<comment type="caution">
    <text evidence="11">The sequence shown here is derived from an EMBL/GenBank/DDBJ whole genome shotgun (WGS) entry which is preliminary data.</text>
</comment>
<keyword evidence="5" id="KW-0131">Cell cycle</keyword>
<evidence type="ECO:0000313" key="11">
    <source>
        <dbReference type="EMBL" id="KAF6750901.1"/>
    </source>
</evidence>
<dbReference type="Proteomes" id="UP000521943">
    <property type="component" value="Unassembled WGS sequence"/>
</dbReference>
<gene>
    <name evidence="11" type="ORF">DFP72DRAFT_969256</name>
</gene>
<evidence type="ECO:0000313" key="12">
    <source>
        <dbReference type="Proteomes" id="UP000521943"/>
    </source>
</evidence>
<dbReference type="OrthoDB" id="26401at2759"/>
<dbReference type="Pfam" id="PF21282">
    <property type="entry name" value="APC1_3rd"/>
    <property type="match status" value="1"/>
</dbReference>
<dbReference type="EMBL" id="JACGCI010000054">
    <property type="protein sequence ID" value="KAF6750901.1"/>
    <property type="molecule type" value="Genomic_DNA"/>
</dbReference>
<dbReference type="Pfam" id="PF18122">
    <property type="entry name" value="APC1_C"/>
    <property type="match status" value="1"/>
</dbReference>
<feature type="domain" description="Anaphase-promoting complex subunit 1 middle" evidence="9">
    <location>
        <begin position="882"/>
        <end position="945"/>
    </location>
</feature>
<feature type="domain" description="Anaphase-promoting complex subunit 1 beta-sandwich" evidence="10">
    <location>
        <begin position="1586"/>
        <end position="1667"/>
    </location>
</feature>
<evidence type="ECO:0000259" key="7">
    <source>
        <dbReference type="Pfam" id="PF12859"/>
    </source>
</evidence>
<feature type="region of interest" description="Disordered" evidence="6">
    <location>
        <begin position="158"/>
        <end position="180"/>
    </location>
</feature>
<evidence type="ECO:0000256" key="5">
    <source>
        <dbReference type="ARBA" id="ARBA00023306"/>
    </source>
</evidence>
<dbReference type="InterPro" id="IPR048971">
    <property type="entry name" value="Apc1_3rd"/>
</dbReference>
<dbReference type="InterPro" id="IPR049255">
    <property type="entry name" value="Apc1_N"/>
</dbReference>
<keyword evidence="2" id="KW-0132">Cell division</keyword>
<dbReference type="GO" id="GO:0070979">
    <property type="term" value="P:protein K11-linked ubiquitination"/>
    <property type="evidence" value="ECO:0007669"/>
    <property type="project" value="TreeGrafter"/>
</dbReference>
<evidence type="ECO:0000259" key="10">
    <source>
        <dbReference type="Pfam" id="PF21282"/>
    </source>
</evidence>
<dbReference type="GO" id="GO:0005680">
    <property type="term" value="C:anaphase-promoting complex"/>
    <property type="evidence" value="ECO:0007669"/>
    <property type="project" value="InterPro"/>
</dbReference>
<dbReference type="InterPro" id="IPR011989">
    <property type="entry name" value="ARM-like"/>
</dbReference>
<evidence type="ECO:0000256" key="2">
    <source>
        <dbReference type="ARBA" id="ARBA00022618"/>
    </source>
</evidence>
<name>A0A8H6HSB9_9AGAR</name>
<dbReference type="GO" id="GO:0051301">
    <property type="term" value="P:cell division"/>
    <property type="evidence" value="ECO:0007669"/>
    <property type="project" value="UniProtKB-KW"/>
</dbReference>
<feature type="compositionally biased region" description="Basic and acidic residues" evidence="6">
    <location>
        <begin position="448"/>
        <end position="459"/>
    </location>
</feature>
<dbReference type="GO" id="GO:0060090">
    <property type="term" value="F:molecular adaptor activity"/>
    <property type="evidence" value="ECO:0007669"/>
    <property type="project" value="TreeGrafter"/>
</dbReference>
<comment type="similarity">
    <text evidence="1">Belongs to the APC1 family.</text>
</comment>
<dbReference type="Pfam" id="PF20518">
    <property type="entry name" value="Apc1_MidN"/>
    <property type="match status" value="1"/>
</dbReference>
<protein>
    <submittedName>
        <fullName evidence="11">Anaphase promoting complex subunit 1</fullName>
    </submittedName>
</protein>
<dbReference type="Gene3D" id="1.25.10.10">
    <property type="entry name" value="Leucine-rich Repeat Variant"/>
    <property type="match status" value="2"/>
</dbReference>
<dbReference type="InterPro" id="IPR024990">
    <property type="entry name" value="Apc1"/>
</dbReference>
<keyword evidence="4" id="KW-0498">Mitosis</keyword>
<feature type="region of interest" description="Disordered" evidence="6">
    <location>
        <begin position="440"/>
        <end position="459"/>
    </location>
</feature>
<dbReference type="PANTHER" id="PTHR12827">
    <property type="entry name" value="MEIOTIC CHECKPOINT REGULATOR TSG24 FAMILY MEMBER"/>
    <property type="match status" value="1"/>
</dbReference>